<feature type="transmembrane region" description="Helical" evidence="2">
    <location>
        <begin position="100"/>
        <end position="124"/>
    </location>
</feature>
<keyword evidence="2" id="KW-1133">Transmembrane helix</keyword>
<keyword evidence="2" id="KW-0472">Membrane</keyword>
<keyword evidence="4" id="KW-1185">Reference proteome</keyword>
<dbReference type="PANTHER" id="PTHR36840">
    <property type="entry name" value="BLL5714 PROTEIN"/>
    <property type="match status" value="1"/>
</dbReference>
<evidence type="ECO:0000313" key="3">
    <source>
        <dbReference type="EMBL" id="MFI1965674.1"/>
    </source>
</evidence>
<name>A0ABW7UST3_9ACTN</name>
<protein>
    <submittedName>
        <fullName evidence="3">Low temperature requirement protein A</fullName>
    </submittedName>
</protein>
<feature type="transmembrane region" description="Helical" evidence="2">
    <location>
        <begin position="356"/>
        <end position="372"/>
    </location>
</feature>
<dbReference type="RefSeq" id="WP_055473408.1">
    <property type="nucleotide sequence ID" value="NZ_JBIRWE010000006.1"/>
</dbReference>
<reference evidence="3 4" key="1">
    <citation type="submission" date="2024-10" db="EMBL/GenBank/DDBJ databases">
        <title>The Natural Products Discovery Center: Release of the First 8490 Sequenced Strains for Exploring Actinobacteria Biosynthetic Diversity.</title>
        <authorList>
            <person name="Kalkreuter E."/>
            <person name="Kautsar S.A."/>
            <person name="Yang D."/>
            <person name="Bader C.D."/>
            <person name="Teijaro C.N."/>
            <person name="Fluegel L."/>
            <person name="Davis C.M."/>
            <person name="Simpson J.R."/>
            <person name="Lauterbach L."/>
            <person name="Steele A.D."/>
            <person name="Gui C."/>
            <person name="Meng S."/>
            <person name="Li G."/>
            <person name="Viehrig K."/>
            <person name="Ye F."/>
            <person name="Su P."/>
            <person name="Kiefer A.F."/>
            <person name="Nichols A."/>
            <person name="Cepeda A.J."/>
            <person name="Yan W."/>
            <person name="Fan B."/>
            <person name="Jiang Y."/>
            <person name="Adhikari A."/>
            <person name="Zheng C.-J."/>
            <person name="Schuster L."/>
            <person name="Cowan T.M."/>
            <person name="Smanski M.J."/>
            <person name="Chevrette M.G."/>
            <person name="De Carvalho L.P.S."/>
            <person name="Shen B."/>
        </authorList>
    </citation>
    <scope>NUCLEOTIDE SEQUENCE [LARGE SCALE GENOMIC DNA]</scope>
    <source>
        <strain evidence="3 4">NPDC020327</strain>
    </source>
</reference>
<dbReference type="PANTHER" id="PTHR36840:SF1">
    <property type="entry name" value="BLL5714 PROTEIN"/>
    <property type="match status" value="1"/>
</dbReference>
<gene>
    <name evidence="3" type="ORF">ACH429_16445</name>
</gene>
<accession>A0ABW7UST3</accession>
<feature type="transmembrane region" description="Helical" evidence="2">
    <location>
        <begin position="41"/>
        <end position="63"/>
    </location>
</feature>
<feature type="transmembrane region" description="Helical" evidence="2">
    <location>
        <begin position="130"/>
        <end position="150"/>
    </location>
</feature>
<feature type="transmembrane region" description="Helical" evidence="2">
    <location>
        <begin position="69"/>
        <end position="88"/>
    </location>
</feature>
<comment type="caution">
    <text evidence="3">The sequence shown here is derived from an EMBL/GenBank/DDBJ whole genome shotgun (WGS) entry which is preliminary data.</text>
</comment>
<dbReference type="Proteomes" id="UP001611548">
    <property type="component" value="Unassembled WGS sequence"/>
</dbReference>
<sequence length="407" mass="43707">MSEQSRSEVTGPGHGKAAAPLRRMTARDRDEEHRAATPLELFFDLVFVVAIAQAGVALVHALAEGHIGHGVSGYAMVFFAIWWAWMNFSWFASAYDTDDVLYRVTTLVQMAGVLILAAGVSRAFDHSEFGVVWFGYVVMRVALISQWLRAGLSAHGEERRTALRYAFGVGACQVGWLGLLLLPDGAKPWLFLGMAILELMVPMWAERVRETTWHPHHIAERYGLFLIIVLGETILAATAGVRVALDENEALGDLLPIAGGGLLIIFSAWWIYFVVPVHEHLTSNRTAFLWGYGHYLVFGSAAATGAGIEVAIEESIGKAHISTTTAAACVTVPAALYLVTVWLLHARHSKRGIGQAILPATALAVLACTFAGHWAVLLAGVAAALSVVAGVTVSAIQSRTTATNGTA</sequence>
<feature type="transmembrane region" description="Helical" evidence="2">
    <location>
        <begin position="225"/>
        <end position="245"/>
    </location>
</feature>
<feature type="transmembrane region" description="Helical" evidence="2">
    <location>
        <begin position="188"/>
        <end position="205"/>
    </location>
</feature>
<dbReference type="Pfam" id="PF06772">
    <property type="entry name" value="LtrA"/>
    <property type="match status" value="1"/>
</dbReference>
<keyword evidence="2" id="KW-0812">Transmembrane</keyword>
<evidence type="ECO:0000256" key="2">
    <source>
        <dbReference type="SAM" id="Phobius"/>
    </source>
</evidence>
<evidence type="ECO:0000313" key="4">
    <source>
        <dbReference type="Proteomes" id="UP001611548"/>
    </source>
</evidence>
<feature type="region of interest" description="Disordered" evidence="1">
    <location>
        <begin position="1"/>
        <end position="29"/>
    </location>
</feature>
<dbReference type="InterPro" id="IPR010640">
    <property type="entry name" value="Low_temperature_requirement_A"/>
</dbReference>
<proteinExistence type="predicted"/>
<dbReference type="EMBL" id="JBIRWE010000006">
    <property type="protein sequence ID" value="MFI1965674.1"/>
    <property type="molecule type" value="Genomic_DNA"/>
</dbReference>
<feature type="transmembrane region" description="Helical" evidence="2">
    <location>
        <begin position="287"/>
        <end position="308"/>
    </location>
</feature>
<feature type="transmembrane region" description="Helical" evidence="2">
    <location>
        <begin position="257"/>
        <end position="275"/>
    </location>
</feature>
<feature type="transmembrane region" description="Helical" evidence="2">
    <location>
        <begin position="320"/>
        <end position="344"/>
    </location>
</feature>
<feature type="transmembrane region" description="Helical" evidence="2">
    <location>
        <begin position="162"/>
        <end position="182"/>
    </location>
</feature>
<evidence type="ECO:0000256" key="1">
    <source>
        <dbReference type="SAM" id="MobiDB-lite"/>
    </source>
</evidence>
<feature type="transmembrane region" description="Helical" evidence="2">
    <location>
        <begin position="378"/>
        <end position="396"/>
    </location>
</feature>
<organism evidence="3 4">
    <name type="scientific">Streptomyces pathocidini</name>
    <dbReference type="NCBI Taxonomy" id="1650571"/>
    <lineage>
        <taxon>Bacteria</taxon>
        <taxon>Bacillati</taxon>
        <taxon>Actinomycetota</taxon>
        <taxon>Actinomycetes</taxon>
        <taxon>Kitasatosporales</taxon>
        <taxon>Streptomycetaceae</taxon>
        <taxon>Streptomyces</taxon>
    </lineage>
</organism>